<evidence type="ECO:0000256" key="1">
    <source>
        <dbReference type="ARBA" id="ARBA00010790"/>
    </source>
</evidence>
<accession>A0A5N7AP98</accession>
<dbReference type="GO" id="GO:0050660">
    <property type="term" value="F:flavin adenine dinucleotide binding"/>
    <property type="evidence" value="ECO:0007669"/>
    <property type="project" value="InterPro"/>
</dbReference>
<dbReference type="SUPFAM" id="SSF51905">
    <property type="entry name" value="FAD/NAD(P)-binding domain"/>
    <property type="match status" value="1"/>
</dbReference>
<feature type="domain" description="Glucose-methanol-choline oxidoreductase N-terminal" evidence="2">
    <location>
        <begin position="28"/>
        <end position="99"/>
    </location>
</feature>
<comment type="similarity">
    <text evidence="1">Belongs to the GMC oxidoreductase family.</text>
</comment>
<dbReference type="GO" id="GO:0016614">
    <property type="term" value="F:oxidoreductase activity, acting on CH-OH group of donors"/>
    <property type="evidence" value="ECO:0007669"/>
    <property type="project" value="InterPro"/>
</dbReference>
<reference evidence="3 4" key="1">
    <citation type="submission" date="2019-04" db="EMBL/GenBank/DDBJ databases">
        <title>Friends and foes A comparative genomics studyof 23 Aspergillus species from section Flavi.</title>
        <authorList>
            <consortium name="DOE Joint Genome Institute"/>
            <person name="Kjaerbolling I."/>
            <person name="Vesth T."/>
            <person name="Frisvad J.C."/>
            <person name="Nybo J.L."/>
            <person name="Theobald S."/>
            <person name="Kildgaard S."/>
            <person name="Isbrandt T."/>
            <person name="Kuo A."/>
            <person name="Sato A."/>
            <person name="Lyhne E.K."/>
            <person name="Kogle M.E."/>
            <person name="Wiebenga A."/>
            <person name="Kun R.S."/>
            <person name="Lubbers R.J."/>
            <person name="Makela M.R."/>
            <person name="Barry K."/>
            <person name="Chovatia M."/>
            <person name="Clum A."/>
            <person name="Daum C."/>
            <person name="Haridas S."/>
            <person name="He G."/>
            <person name="LaButti K."/>
            <person name="Lipzen A."/>
            <person name="Mondo S."/>
            <person name="Riley R."/>
            <person name="Salamov A."/>
            <person name="Simmons B.A."/>
            <person name="Magnuson J.K."/>
            <person name="Henrissat B."/>
            <person name="Mortensen U.H."/>
            <person name="Larsen T.O."/>
            <person name="Devries R.P."/>
            <person name="Grigoriev I.V."/>
            <person name="Machida M."/>
            <person name="Baker S.E."/>
            <person name="Andersen M.R."/>
        </authorList>
    </citation>
    <scope>NUCLEOTIDE SEQUENCE [LARGE SCALE GENOMIC DNA]</scope>
    <source>
        <strain evidence="3 4">CBS 763.97</strain>
    </source>
</reference>
<dbReference type="EMBL" id="ML737563">
    <property type="protein sequence ID" value="KAE8370829.1"/>
    <property type="molecule type" value="Genomic_DNA"/>
</dbReference>
<name>A0A5N7AP98_9EURO</name>
<dbReference type="Gene3D" id="3.50.50.60">
    <property type="entry name" value="FAD/NAD(P)-binding domain"/>
    <property type="match status" value="1"/>
</dbReference>
<dbReference type="Proteomes" id="UP000326268">
    <property type="component" value="Unassembled WGS sequence"/>
</dbReference>
<sequence>MLSATGAREFIVSVRDAVNEDGSKKYFLDVRINCFVTKVIFDTSANPPRATGVEFLDGEYLYKASPLSGQGKTGTPGSVIASREVIVAGGVYNSPQLLK</sequence>
<evidence type="ECO:0000313" key="4">
    <source>
        <dbReference type="Proteomes" id="UP000326268"/>
    </source>
</evidence>
<dbReference type="InterPro" id="IPR036188">
    <property type="entry name" value="FAD/NAD-bd_sf"/>
</dbReference>
<proteinExistence type="inferred from homology"/>
<evidence type="ECO:0000259" key="2">
    <source>
        <dbReference type="Pfam" id="PF00732"/>
    </source>
</evidence>
<gene>
    <name evidence="3" type="ORF">BDV27DRAFT_151682</name>
</gene>
<dbReference type="PANTHER" id="PTHR11552">
    <property type="entry name" value="GLUCOSE-METHANOL-CHOLINE GMC OXIDOREDUCTASE"/>
    <property type="match status" value="1"/>
</dbReference>
<organism evidence="3 4">
    <name type="scientific">Aspergillus caelatus</name>
    <dbReference type="NCBI Taxonomy" id="61420"/>
    <lineage>
        <taxon>Eukaryota</taxon>
        <taxon>Fungi</taxon>
        <taxon>Dikarya</taxon>
        <taxon>Ascomycota</taxon>
        <taxon>Pezizomycotina</taxon>
        <taxon>Eurotiomycetes</taxon>
        <taxon>Eurotiomycetidae</taxon>
        <taxon>Eurotiales</taxon>
        <taxon>Aspergillaceae</taxon>
        <taxon>Aspergillus</taxon>
        <taxon>Aspergillus subgen. Circumdati</taxon>
    </lineage>
</organism>
<dbReference type="RefSeq" id="XP_031933910.1">
    <property type="nucleotide sequence ID" value="XM_032071395.1"/>
</dbReference>
<dbReference type="InterPro" id="IPR012132">
    <property type="entry name" value="GMC_OxRdtase"/>
</dbReference>
<protein>
    <recommendedName>
        <fullName evidence="2">Glucose-methanol-choline oxidoreductase N-terminal domain-containing protein</fullName>
    </recommendedName>
</protein>
<dbReference type="InterPro" id="IPR000172">
    <property type="entry name" value="GMC_OxRdtase_N"/>
</dbReference>
<dbReference type="GeneID" id="43655841"/>
<dbReference type="Pfam" id="PF00732">
    <property type="entry name" value="GMC_oxred_N"/>
    <property type="match status" value="1"/>
</dbReference>
<dbReference type="AlphaFoldDB" id="A0A5N7AP98"/>
<dbReference type="PANTHER" id="PTHR11552:SF100">
    <property type="entry name" value="DEHYDROGENASE, PUTATIVE (AFU_ORTHOLOGUE AFUA_5G00630)-RELATED"/>
    <property type="match status" value="1"/>
</dbReference>
<keyword evidence="4" id="KW-1185">Reference proteome</keyword>
<dbReference type="OrthoDB" id="4525486at2759"/>
<evidence type="ECO:0000313" key="3">
    <source>
        <dbReference type="EMBL" id="KAE8370829.1"/>
    </source>
</evidence>